<comment type="subunit">
    <text evidence="4">Homotrimer.</text>
</comment>
<dbReference type="Proteomes" id="UP000462501">
    <property type="component" value="Unassembled WGS sequence"/>
</dbReference>
<evidence type="ECO:0000256" key="5">
    <source>
        <dbReference type="ARBA" id="ARBA00012213"/>
    </source>
</evidence>
<evidence type="ECO:0000256" key="6">
    <source>
        <dbReference type="ARBA" id="ARBA00012947"/>
    </source>
</evidence>
<dbReference type="GO" id="GO:0046872">
    <property type="term" value="F:metal ion binding"/>
    <property type="evidence" value="ECO:0007669"/>
    <property type="project" value="UniProtKB-KW"/>
</dbReference>
<evidence type="ECO:0000256" key="7">
    <source>
        <dbReference type="ARBA" id="ARBA00016549"/>
    </source>
</evidence>
<comment type="cofactor">
    <cofactor evidence="2">
        <name>a divalent metal cation</name>
        <dbReference type="ChEBI" id="CHEBI:60240"/>
    </cofactor>
</comment>
<dbReference type="AlphaFoldDB" id="A0A845SMK6"/>
<keyword evidence="13" id="KW-0479">Metal-binding</keyword>
<evidence type="ECO:0000256" key="2">
    <source>
        <dbReference type="ARBA" id="ARBA00001968"/>
    </source>
</evidence>
<comment type="function">
    <text evidence="8">Catalyzes the aldol cleavage of 4-hydroxy-4-methyl-2-oxoglutarate (HMG) into 2 molecules of pyruvate. Also contains a secondary oxaloacetate (OAA) decarboxylase activity due to the common pyruvate enolate transition state formed following C-C bond cleavage in the retro-aldol and decarboxylation reactions.</text>
</comment>
<protein>
    <recommendedName>
        <fullName evidence="7">Putative 4-hydroxy-4-methyl-2-oxoglutarate aldolase</fullName>
        <ecNumber evidence="6">4.1.1.112</ecNumber>
        <ecNumber evidence="5">4.1.3.17</ecNumber>
    </recommendedName>
    <alternativeName>
        <fullName evidence="11">Oxaloacetate decarboxylase</fullName>
    </alternativeName>
    <alternativeName>
        <fullName evidence="9">Regulator of ribonuclease activity homolog</fullName>
    </alternativeName>
    <alternativeName>
        <fullName evidence="10">RraA-like protein</fullName>
    </alternativeName>
</protein>
<dbReference type="PANTHER" id="PTHR33254:SF4">
    <property type="entry name" value="4-HYDROXY-4-METHYL-2-OXOGLUTARATE ALDOLASE 3-RELATED"/>
    <property type="match status" value="1"/>
</dbReference>
<evidence type="ECO:0000256" key="10">
    <source>
        <dbReference type="ARBA" id="ARBA00030169"/>
    </source>
</evidence>
<accession>A0A845SMK6</accession>
<keyword evidence="13" id="KW-0460">Magnesium</keyword>
<comment type="cofactor">
    <cofactor evidence="13">
        <name>Mg(2+)</name>
        <dbReference type="ChEBI" id="CHEBI:18420"/>
    </cofactor>
</comment>
<evidence type="ECO:0000256" key="8">
    <source>
        <dbReference type="ARBA" id="ARBA00025046"/>
    </source>
</evidence>
<comment type="caution">
    <text evidence="14">The sequence shown here is derived from an EMBL/GenBank/DDBJ whole genome shotgun (WGS) entry which is preliminary data.</text>
</comment>
<proteinExistence type="inferred from homology"/>
<evidence type="ECO:0000313" key="15">
    <source>
        <dbReference type="Proteomes" id="UP000462501"/>
    </source>
</evidence>
<dbReference type="EC" id="4.1.3.17" evidence="5"/>
<evidence type="ECO:0000256" key="11">
    <source>
        <dbReference type="ARBA" id="ARBA00032305"/>
    </source>
</evidence>
<evidence type="ECO:0000256" key="1">
    <source>
        <dbReference type="ARBA" id="ARBA00001342"/>
    </source>
</evidence>
<evidence type="ECO:0000256" key="13">
    <source>
        <dbReference type="PIRSR" id="PIRSR605493-1"/>
    </source>
</evidence>
<reference evidence="14 15" key="1">
    <citation type="submission" date="2019-06" db="EMBL/GenBank/DDBJ databases">
        <title>Draft genome sequences of 15 bacterial species constituting the stable defined intestinal microbiota of the GM15 gnotobiotic mouse model.</title>
        <authorList>
            <person name="Elie C."/>
            <person name="Mathieu A."/>
            <person name="Saliou A."/>
            <person name="Darnaud M."/>
            <person name="Leulier F."/>
            <person name="Tamellini A."/>
        </authorList>
    </citation>
    <scope>NUCLEOTIDE SEQUENCE [LARGE SCALE GENOMIC DNA]</scope>
    <source>
        <strain evidence="14 15">JM4-15</strain>
    </source>
</reference>
<dbReference type="Pfam" id="PF03737">
    <property type="entry name" value="RraA-like"/>
    <property type="match status" value="1"/>
</dbReference>
<dbReference type="Gene3D" id="3.50.30.40">
    <property type="entry name" value="Ribonuclease E inhibitor RraA/RraA-like"/>
    <property type="match status" value="1"/>
</dbReference>
<feature type="binding site" evidence="13">
    <location>
        <begin position="89"/>
        <end position="92"/>
    </location>
    <ligand>
        <name>substrate</name>
    </ligand>
</feature>
<comment type="catalytic activity">
    <reaction evidence="1">
        <text>4-hydroxy-4-methyl-2-oxoglutarate = 2 pyruvate</text>
        <dbReference type="Rhea" id="RHEA:22748"/>
        <dbReference type="ChEBI" id="CHEBI:15361"/>
        <dbReference type="ChEBI" id="CHEBI:58276"/>
        <dbReference type="EC" id="4.1.3.17"/>
    </reaction>
</comment>
<evidence type="ECO:0000313" key="14">
    <source>
        <dbReference type="EMBL" id="NDO37666.1"/>
    </source>
</evidence>
<comment type="catalytic activity">
    <reaction evidence="12">
        <text>oxaloacetate + H(+) = pyruvate + CO2</text>
        <dbReference type="Rhea" id="RHEA:15641"/>
        <dbReference type="ChEBI" id="CHEBI:15361"/>
        <dbReference type="ChEBI" id="CHEBI:15378"/>
        <dbReference type="ChEBI" id="CHEBI:16452"/>
        <dbReference type="ChEBI" id="CHEBI:16526"/>
        <dbReference type="EC" id="4.1.1.112"/>
    </reaction>
</comment>
<evidence type="ECO:0000256" key="4">
    <source>
        <dbReference type="ARBA" id="ARBA00011233"/>
    </source>
</evidence>
<evidence type="ECO:0000256" key="12">
    <source>
        <dbReference type="ARBA" id="ARBA00047973"/>
    </source>
</evidence>
<dbReference type="PANTHER" id="PTHR33254">
    <property type="entry name" value="4-HYDROXY-4-METHYL-2-OXOGLUTARATE ALDOLASE 3-RELATED"/>
    <property type="match status" value="1"/>
</dbReference>
<gene>
    <name evidence="14" type="ORF">FMM72_00130</name>
</gene>
<dbReference type="GO" id="GO:0047443">
    <property type="term" value="F:4-hydroxy-4-methyl-2-oxoglutarate aldolase activity"/>
    <property type="evidence" value="ECO:0007669"/>
    <property type="project" value="UniProtKB-EC"/>
</dbReference>
<evidence type="ECO:0000256" key="9">
    <source>
        <dbReference type="ARBA" id="ARBA00029596"/>
    </source>
</evidence>
<sequence length="218" mass="24970">MYEEWLEKIVQYIRTNRVSTTEVADCLGKTGVIEGVYAMNSGMFQAGRIRYIYGCQESNWPIHEQARDIRPGEIVVIDGINVNKRALVGEVVTKFITLYRGAVAVVVLGNVRDANDIIKQKYPVWAQGVNPVGCFNTQVTADEETKRIVAQQKAYYDGAVGVCDDTGVVVIPRDQITEEFYGKLEFMEEQEDKWFECIDRLKWDTFDTICLKKYKEDR</sequence>
<dbReference type="InterPro" id="IPR005493">
    <property type="entry name" value="RraA/RraA-like"/>
</dbReference>
<dbReference type="EC" id="4.1.1.112" evidence="6"/>
<feature type="binding site" evidence="13">
    <location>
        <position position="112"/>
    </location>
    <ligand>
        <name>substrate</name>
    </ligand>
</feature>
<dbReference type="InterPro" id="IPR036704">
    <property type="entry name" value="RraA/RraA-like_sf"/>
</dbReference>
<dbReference type="SUPFAM" id="SSF89562">
    <property type="entry name" value="RraA-like"/>
    <property type="match status" value="1"/>
</dbReference>
<organism evidence="14 15">
    <name type="scientific">Anaerotruncus colihominis</name>
    <dbReference type="NCBI Taxonomy" id="169435"/>
    <lineage>
        <taxon>Bacteria</taxon>
        <taxon>Bacillati</taxon>
        <taxon>Bacillota</taxon>
        <taxon>Clostridia</taxon>
        <taxon>Eubacteriales</taxon>
        <taxon>Oscillospiraceae</taxon>
        <taxon>Anaerotruncus</taxon>
    </lineage>
</organism>
<dbReference type="GO" id="GO:0008948">
    <property type="term" value="F:oxaloacetate decarboxylase activity"/>
    <property type="evidence" value="ECO:0007669"/>
    <property type="project" value="UniProtKB-EC"/>
</dbReference>
<dbReference type="EMBL" id="VIQT01000001">
    <property type="protein sequence ID" value="NDO37666.1"/>
    <property type="molecule type" value="Genomic_DNA"/>
</dbReference>
<feature type="binding site" evidence="13">
    <location>
        <position position="113"/>
    </location>
    <ligand>
        <name>Mg(2+)</name>
        <dbReference type="ChEBI" id="CHEBI:18420"/>
    </ligand>
</feature>
<name>A0A845SMK6_9FIRM</name>
<comment type="similarity">
    <text evidence="3">Belongs to the class II aldolase/RraA-like family.</text>
</comment>
<evidence type="ECO:0000256" key="3">
    <source>
        <dbReference type="ARBA" id="ARBA00008621"/>
    </source>
</evidence>